<keyword evidence="4" id="KW-1185">Reference proteome</keyword>
<feature type="compositionally biased region" description="Polar residues" evidence="1">
    <location>
        <begin position="411"/>
        <end position="426"/>
    </location>
</feature>
<dbReference type="PROSITE" id="PS51257">
    <property type="entry name" value="PROKAR_LIPOPROTEIN"/>
    <property type="match status" value="1"/>
</dbReference>
<gene>
    <name evidence="3" type="ORF">SAMN02745781_02401</name>
</gene>
<sequence length="426" mass="48770">MKPITSAVALCLLIGIAGCQSTAHQTSSDSPTNQQSQSYALFIHIQTTYQQWDKTLTDVESFKIYSESHYSKLQDAWKDAQSLYQEIQSDPSSTTKSVSIFSSQTYADKFNQYIDTIEQQLNQLRTFKEKADHFLADVIAEMDYLTKIDAQHYDGSAYKRVNQLYHDLFEYVAEDKLEKAQTKQVAFLNISRSLEVKVMRFKYVQPLQKKLTLLKQEDFNEVAPITFAKANHQIQLVEATVQSNPRDITAIEKAAQSGEFEIAHLEQVTHMVKQLRSIEDGQFEPIVLEIENKLLAISQALNHSDYRDQVLREQTNRILESVATLQQLAQTQQEDWQAKNTVQQQNNQKLQTALTEAYQQQQTLQKQLLQEQAHVKNLETLVTQLKLQPSSSKTAPPPQPEQNKLGEEANKTQATQQTEPENIQTQ</sequence>
<dbReference type="Proteomes" id="UP000184159">
    <property type="component" value="Unassembled WGS sequence"/>
</dbReference>
<protein>
    <recommendedName>
        <fullName evidence="5">ATPase</fullName>
    </recommendedName>
</protein>
<evidence type="ECO:0000313" key="3">
    <source>
        <dbReference type="EMBL" id="SHF49059.1"/>
    </source>
</evidence>
<evidence type="ECO:0000256" key="1">
    <source>
        <dbReference type="SAM" id="MobiDB-lite"/>
    </source>
</evidence>
<evidence type="ECO:0000313" key="4">
    <source>
        <dbReference type="Proteomes" id="UP000184159"/>
    </source>
</evidence>
<organism evidence="3 4">
    <name type="scientific">Vibrio gazogenes DSM 21264 = NBRC 103151</name>
    <dbReference type="NCBI Taxonomy" id="1123492"/>
    <lineage>
        <taxon>Bacteria</taxon>
        <taxon>Pseudomonadati</taxon>
        <taxon>Pseudomonadota</taxon>
        <taxon>Gammaproteobacteria</taxon>
        <taxon>Vibrionales</taxon>
        <taxon>Vibrionaceae</taxon>
        <taxon>Vibrio</taxon>
    </lineage>
</organism>
<feature type="region of interest" description="Disordered" evidence="1">
    <location>
        <begin position="386"/>
        <end position="426"/>
    </location>
</feature>
<accession>A0A1M5C2U6</accession>
<dbReference type="EMBL" id="FQUH01000011">
    <property type="protein sequence ID" value="SHF49059.1"/>
    <property type="molecule type" value="Genomic_DNA"/>
</dbReference>
<feature type="signal peptide" evidence="2">
    <location>
        <begin position="1"/>
        <end position="23"/>
    </location>
</feature>
<dbReference type="AlphaFoldDB" id="A0A1M5C2U6"/>
<evidence type="ECO:0008006" key="5">
    <source>
        <dbReference type="Google" id="ProtNLM"/>
    </source>
</evidence>
<reference evidence="4" key="1">
    <citation type="submission" date="2016-11" db="EMBL/GenBank/DDBJ databases">
        <authorList>
            <person name="Varghese N."/>
            <person name="Submissions S."/>
        </authorList>
    </citation>
    <scope>NUCLEOTIDE SEQUENCE [LARGE SCALE GENOMIC DNA]</scope>
    <source>
        <strain evidence="4">DSM 21264</strain>
    </source>
</reference>
<feature type="chain" id="PRO_5013222985" description="ATPase" evidence="2">
    <location>
        <begin position="24"/>
        <end position="426"/>
    </location>
</feature>
<keyword evidence="2" id="KW-0732">Signal</keyword>
<name>A0A1M5C2U6_VIBGA</name>
<evidence type="ECO:0000256" key="2">
    <source>
        <dbReference type="SAM" id="SignalP"/>
    </source>
</evidence>
<proteinExistence type="predicted"/>
<dbReference type="RefSeq" id="WP_072959603.1">
    <property type="nucleotide sequence ID" value="NZ_FQUH01000011.1"/>
</dbReference>